<name>A0A2T5LPJ7_9EURO</name>
<keyword evidence="1" id="KW-0732">Signal</keyword>
<feature type="chain" id="PRO_5015700031" description="Secreted protein" evidence="1">
    <location>
        <begin position="25"/>
        <end position="94"/>
    </location>
</feature>
<dbReference type="Proteomes" id="UP000244073">
    <property type="component" value="Unassembled WGS sequence"/>
</dbReference>
<dbReference type="GeneID" id="63817075"/>
<organism evidence="2 3">
    <name type="scientific">Aspergillus ochraceoroseus IBT 24754</name>
    <dbReference type="NCBI Taxonomy" id="1392256"/>
    <lineage>
        <taxon>Eukaryota</taxon>
        <taxon>Fungi</taxon>
        <taxon>Dikarya</taxon>
        <taxon>Ascomycota</taxon>
        <taxon>Pezizomycotina</taxon>
        <taxon>Eurotiomycetes</taxon>
        <taxon>Eurotiomycetidae</taxon>
        <taxon>Eurotiales</taxon>
        <taxon>Aspergillaceae</taxon>
        <taxon>Aspergillus</taxon>
        <taxon>Aspergillus subgen. Nidulantes</taxon>
    </lineage>
</organism>
<feature type="signal peptide" evidence="1">
    <location>
        <begin position="1"/>
        <end position="24"/>
    </location>
</feature>
<evidence type="ECO:0000313" key="2">
    <source>
        <dbReference type="EMBL" id="PTU18203.1"/>
    </source>
</evidence>
<gene>
    <name evidence="2" type="ORF">P175DRAFT_0535114</name>
</gene>
<dbReference type="EMBL" id="MSFN02000008">
    <property type="protein sequence ID" value="PTU18203.1"/>
    <property type="molecule type" value="Genomic_DNA"/>
</dbReference>
<sequence length="94" mass="10194">MVALRSAAFVLWFAISLLASAGESHVIQLRRSHAQHTGSNYAHLSSMKPATTPTAKHGLFPGQQPVCSCVISQRVNVDTVEQQTTILHEDEIAV</sequence>
<evidence type="ECO:0000256" key="1">
    <source>
        <dbReference type="SAM" id="SignalP"/>
    </source>
</evidence>
<protein>
    <recommendedName>
        <fullName evidence="4">Secreted protein</fullName>
    </recommendedName>
</protein>
<dbReference type="AlphaFoldDB" id="A0A2T5LPJ7"/>
<dbReference type="VEuPathDB" id="FungiDB:P175DRAFT_0535114"/>
<accession>A0A2T5LPJ7</accession>
<dbReference type="RefSeq" id="XP_040749595.1">
    <property type="nucleotide sequence ID" value="XM_040900193.1"/>
</dbReference>
<reference evidence="2 3" key="1">
    <citation type="journal article" date="2018" name="Proc. Natl. Acad. Sci. U.S.A.">
        <title>Linking secondary metabolites to gene clusters through genome sequencing of six diverse Aspergillus species.</title>
        <authorList>
            <person name="Kaerboelling I."/>
            <person name="Vesth T.C."/>
            <person name="Frisvad J.C."/>
            <person name="Nybo J.L."/>
            <person name="Theobald S."/>
            <person name="Kuo A."/>
            <person name="Bowyer P."/>
            <person name="Matsuda Y."/>
            <person name="Mondo S."/>
            <person name="Lyhne E.K."/>
            <person name="Kogle M.E."/>
            <person name="Clum A."/>
            <person name="Lipzen A."/>
            <person name="Salamov A."/>
            <person name="Ngan C.Y."/>
            <person name="Daum C."/>
            <person name="Chiniquy J."/>
            <person name="Barry K."/>
            <person name="LaButti K."/>
            <person name="Haridas S."/>
            <person name="Simmons B.A."/>
            <person name="Magnuson J.K."/>
            <person name="Mortensen U.H."/>
            <person name="Larsen T.O."/>
            <person name="Grigoriev I.V."/>
            <person name="Baker S.E."/>
            <person name="Andersen M.R."/>
        </authorList>
    </citation>
    <scope>NUCLEOTIDE SEQUENCE [LARGE SCALE GENOMIC DNA]</scope>
    <source>
        <strain evidence="2 3">IBT 24754</strain>
    </source>
</reference>
<proteinExistence type="predicted"/>
<evidence type="ECO:0000313" key="3">
    <source>
        <dbReference type="Proteomes" id="UP000244073"/>
    </source>
</evidence>
<evidence type="ECO:0008006" key="4">
    <source>
        <dbReference type="Google" id="ProtNLM"/>
    </source>
</evidence>
<comment type="caution">
    <text evidence="2">The sequence shown here is derived from an EMBL/GenBank/DDBJ whole genome shotgun (WGS) entry which is preliminary data.</text>
</comment>